<dbReference type="EMBL" id="JAAQHG020000014">
    <property type="protein sequence ID" value="KAL1586389.1"/>
    <property type="molecule type" value="Genomic_DNA"/>
</dbReference>
<dbReference type="RefSeq" id="XP_069229494.1">
    <property type="nucleotide sequence ID" value="XM_069373756.1"/>
</dbReference>
<name>A0AB34KMX4_9PEZI</name>
<dbReference type="PANTHER" id="PTHR28002">
    <property type="entry name" value="MIOREX COMPLEX COMPONENT 11"/>
    <property type="match status" value="1"/>
</dbReference>
<accession>A0AB34KMX4</accession>
<sequence length="224" mass="24458">MLSRPLAILRQHGLRKPHHFRLSSTSTAQSQSRISRLESRLPPFLRRYTTPLRSAPVSHITAFLLLHEITAVVPLLGLTAAFHYFDWLPSWFAEGELVKEGVEKFGRYARRKGWIDDEERGRLATGAEGGGNAAGWWGVGEGGVRLVVELATAWAVTKVLLPVRLVLSVWATPWFAKWSVLPAMRVFGKFGGSRGVGNGKLLSEAAGTNAVAGGAVPRNIGNVK</sequence>
<reference evidence="1 2" key="1">
    <citation type="journal article" date="2020" name="Microbiol. Resour. Announc.">
        <title>Draft Genome Sequence of a Cladosporium Species Isolated from the Mesophotic Ascidian Didemnum maculosum.</title>
        <authorList>
            <person name="Gioti A."/>
            <person name="Siaperas R."/>
            <person name="Nikolaivits E."/>
            <person name="Le Goff G."/>
            <person name="Ouazzani J."/>
            <person name="Kotoulas G."/>
            <person name="Topakas E."/>
        </authorList>
    </citation>
    <scope>NUCLEOTIDE SEQUENCE [LARGE SCALE GENOMIC DNA]</scope>
    <source>
        <strain evidence="1 2">TM138-S3</strain>
    </source>
</reference>
<dbReference type="PANTHER" id="PTHR28002:SF1">
    <property type="entry name" value="MIOREX COMPLEX COMPONENT 11"/>
    <property type="match status" value="1"/>
</dbReference>
<dbReference type="Pfam" id="PF10306">
    <property type="entry name" value="FLILHELTA"/>
    <property type="match status" value="1"/>
</dbReference>
<comment type="caution">
    <text evidence="1">The sequence shown here is derived from an EMBL/GenBank/DDBJ whole genome shotgun (WGS) entry which is preliminary data.</text>
</comment>
<gene>
    <name evidence="1" type="ORF">WHR41_05151</name>
</gene>
<evidence type="ECO:0000313" key="1">
    <source>
        <dbReference type="EMBL" id="KAL1586389.1"/>
    </source>
</evidence>
<dbReference type="GO" id="GO:0005739">
    <property type="term" value="C:mitochondrion"/>
    <property type="evidence" value="ECO:0007669"/>
    <property type="project" value="TreeGrafter"/>
</dbReference>
<keyword evidence="2" id="KW-1185">Reference proteome</keyword>
<dbReference type="AlphaFoldDB" id="A0AB34KMX4"/>
<protein>
    <submittedName>
        <fullName evidence="1">Uncharacterized protein</fullName>
    </submittedName>
</protein>
<proteinExistence type="predicted"/>
<evidence type="ECO:0000313" key="2">
    <source>
        <dbReference type="Proteomes" id="UP000803884"/>
    </source>
</evidence>
<organism evidence="1 2">
    <name type="scientific">Cladosporium halotolerans</name>
    <dbReference type="NCBI Taxonomy" id="1052096"/>
    <lineage>
        <taxon>Eukaryota</taxon>
        <taxon>Fungi</taxon>
        <taxon>Dikarya</taxon>
        <taxon>Ascomycota</taxon>
        <taxon>Pezizomycotina</taxon>
        <taxon>Dothideomycetes</taxon>
        <taxon>Dothideomycetidae</taxon>
        <taxon>Cladosporiales</taxon>
        <taxon>Cladosporiaceae</taxon>
        <taxon>Cladosporium</taxon>
    </lineage>
</organism>
<dbReference type="GeneID" id="96006594"/>
<dbReference type="Proteomes" id="UP000803884">
    <property type="component" value="Unassembled WGS sequence"/>
</dbReference>
<dbReference type="InterPro" id="IPR018811">
    <property type="entry name" value="MRX11"/>
</dbReference>